<organism evidence="9 10">
    <name type="scientific">Microbacterium aurum</name>
    <dbReference type="NCBI Taxonomy" id="36805"/>
    <lineage>
        <taxon>Bacteria</taxon>
        <taxon>Bacillati</taxon>
        <taxon>Actinomycetota</taxon>
        <taxon>Actinomycetes</taxon>
        <taxon>Micrococcales</taxon>
        <taxon>Microbacteriaceae</taxon>
        <taxon>Microbacterium</taxon>
    </lineage>
</organism>
<evidence type="ECO:0000256" key="4">
    <source>
        <dbReference type="ARBA" id="ARBA00022692"/>
    </source>
</evidence>
<evidence type="ECO:0000256" key="2">
    <source>
        <dbReference type="ARBA" id="ARBA00022448"/>
    </source>
</evidence>
<feature type="transmembrane region" description="Helical" evidence="7">
    <location>
        <begin position="303"/>
        <end position="322"/>
    </location>
</feature>
<keyword evidence="6 7" id="KW-0472">Membrane</keyword>
<dbReference type="CDD" id="cd06261">
    <property type="entry name" value="TM_PBP2"/>
    <property type="match status" value="1"/>
</dbReference>
<feature type="transmembrane region" description="Helical" evidence="7">
    <location>
        <begin position="6"/>
        <end position="28"/>
    </location>
</feature>
<evidence type="ECO:0000256" key="6">
    <source>
        <dbReference type="ARBA" id="ARBA00023136"/>
    </source>
</evidence>
<dbReference type="GO" id="GO:0005886">
    <property type="term" value="C:plasma membrane"/>
    <property type="evidence" value="ECO:0007669"/>
    <property type="project" value="UniProtKB-SubCell"/>
</dbReference>
<dbReference type="GO" id="GO:0055085">
    <property type="term" value="P:transmembrane transport"/>
    <property type="evidence" value="ECO:0007669"/>
    <property type="project" value="InterPro"/>
</dbReference>
<dbReference type="InterPro" id="IPR000515">
    <property type="entry name" value="MetI-like"/>
</dbReference>
<dbReference type="InterPro" id="IPR035906">
    <property type="entry name" value="MetI-like_sf"/>
</dbReference>
<feature type="transmembrane region" description="Helical" evidence="7">
    <location>
        <begin position="242"/>
        <end position="266"/>
    </location>
</feature>
<evidence type="ECO:0000313" key="9">
    <source>
        <dbReference type="EMBL" id="APZ33635.1"/>
    </source>
</evidence>
<keyword evidence="3" id="KW-1003">Cell membrane</keyword>
<evidence type="ECO:0000256" key="5">
    <source>
        <dbReference type="ARBA" id="ARBA00022989"/>
    </source>
</evidence>
<dbReference type="EMBL" id="CP018762">
    <property type="protein sequence ID" value="APZ33635.1"/>
    <property type="molecule type" value="Genomic_DNA"/>
</dbReference>
<comment type="similarity">
    <text evidence="7">Belongs to the binding-protein-dependent transport system permease family.</text>
</comment>
<dbReference type="SUPFAM" id="SSF161098">
    <property type="entry name" value="MetI-like"/>
    <property type="match status" value="1"/>
</dbReference>
<evidence type="ECO:0000259" key="8">
    <source>
        <dbReference type="PROSITE" id="PS50928"/>
    </source>
</evidence>
<feature type="transmembrane region" description="Helical" evidence="7">
    <location>
        <begin position="137"/>
        <end position="163"/>
    </location>
</feature>
<reference evidence="9 10" key="1">
    <citation type="submission" date="2016-12" db="EMBL/GenBank/DDBJ databases">
        <title>Complete genome sequence of Microbacterium aurum KACC 15219.</title>
        <authorList>
            <person name="Jung Y."/>
            <person name="Shin J.-H."/>
            <person name="Lee Y.-J."/>
            <person name="Yi H."/>
            <person name="Bahn Y.-S."/>
            <person name="Kim J.F."/>
            <person name="Lee D.-W."/>
        </authorList>
    </citation>
    <scope>NUCLEOTIDE SEQUENCE [LARGE SCALE GENOMIC DNA]</scope>
    <source>
        <strain evidence="9 10">KACC 15219</strain>
    </source>
</reference>
<keyword evidence="2 7" id="KW-0813">Transport</keyword>
<keyword evidence="10" id="KW-1185">Reference proteome</keyword>
<dbReference type="OrthoDB" id="3515028at2"/>
<evidence type="ECO:0000256" key="1">
    <source>
        <dbReference type="ARBA" id="ARBA00004651"/>
    </source>
</evidence>
<dbReference type="PANTHER" id="PTHR30193">
    <property type="entry name" value="ABC TRANSPORTER PERMEASE PROTEIN"/>
    <property type="match status" value="1"/>
</dbReference>
<evidence type="ECO:0000313" key="10">
    <source>
        <dbReference type="Proteomes" id="UP000187185"/>
    </source>
</evidence>
<gene>
    <name evidence="9" type="ORF">BOH66_04640</name>
</gene>
<evidence type="ECO:0000256" key="3">
    <source>
        <dbReference type="ARBA" id="ARBA00022475"/>
    </source>
</evidence>
<dbReference type="Gene3D" id="1.10.3720.10">
    <property type="entry name" value="MetI-like"/>
    <property type="match status" value="1"/>
</dbReference>
<feature type="transmembrane region" description="Helical" evidence="7">
    <location>
        <begin position="40"/>
        <end position="62"/>
    </location>
</feature>
<sequence length="332" mass="36773">MGPIISAVVSVVLGLGVSFLIFFLLNFVVEKTHDRTKTRLLPYVFLLPVILLVAVFLLYPALRTFVESFMEASQRRGEGSTFVGLDNYISLFTDPNFLGVLLNNLLWVIVVPTAAVLIGLLVAILTDRLGKKRETTFKSIIFLPMAISGVAAAVTWRFIYFYAPPGNPQIYLLNAIWTGVTGNDPVPWLTIDAGRLNSFLLMFIVIWLQVGFAMVLLSAAIKGVPEETIEAARLDGASERKAFFLVIVPQIRGTVLAVFVTVTIFVMKSFDIIYAMTGGQYNTSVLVVEFYAQLFSFQNPGKAAAVVIVLMIAVIPLIVYQIRSYKSQEELR</sequence>
<feature type="transmembrane region" description="Helical" evidence="7">
    <location>
        <begin position="199"/>
        <end position="221"/>
    </location>
</feature>
<dbReference type="PROSITE" id="PS50928">
    <property type="entry name" value="ABC_TM1"/>
    <property type="match status" value="1"/>
</dbReference>
<feature type="transmembrane region" description="Helical" evidence="7">
    <location>
        <begin position="105"/>
        <end position="125"/>
    </location>
</feature>
<protein>
    <submittedName>
        <fullName evidence="9">Sugar ABC transporter permease</fullName>
    </submittedName>
</protein>
<evidence type="ECO:0000256" key="7">
    <source>
        <dbReference type="RuleBase" id="RU363032"/>
    </source>
</evidence>
<accession>A0A1P8U683</accession>
<feature type="domain" description="ABC transmembrane type-1" evidence="8">
    <location>
        <begin position="101"/>
        <end position="319"/>
    </location>
</feature>
<keyword evidence="4 7" id="KW-0812">Transmembrane</keyword>
<comment type="subcellular location">
    <subcellularLocation>
        <location evidence="1 7">Cell membrane</location>
        <topology evidence="1 7">Multi-pass membrane protein</topology>
    </subcellularLocation>
</comment>
<dbReference type="AlphaFoldDB" id="A0A1P8U683"/>
<dbReference type="PANTHER" id="PTHR30193:SF18">
    <property type="entry name" value="OSMOPROTECTIVE COMPOUNDS UPTAKE PERMEASE PROTEIN GGTC"/>
    <property type="match status" value="1"/>
</dbReference>
<dbReference type="InterPro" id="IPR051393">
    <property type="entry name" value="ABC_transporter_permease"/>
</dbReference>
<proteinExistence type="inferred from homology"/>
<keyword evidence="5 7" id="KW-1133">Transmembrane helix</keyword>
<dbReference type="RefSeq" id="WP_076689731.1">
    <property type="nucleotide sequence ID" value="NZ_CP018762.1"/>
</dbReference>
<dbReference type="Pfam" id="PF00528">
    <property type="entry name" value="BPD_transp_1"/>
    <property type="match status" value="1"/>
</dbReference>
<dbReference type="STRING" id="36805.BOH66_04640"/>
<dbReference type="KEGG" id="maur:BOH66_04640"/>
<name>A0A1P8U683_9MICO</name>
<dbReference type="Proteomes" id="UP000187185">
    <property type="component" value="Chromosome"/>
</dbReference>